<accession>A0A074YLW0</accession>
<feature type="region of interest" description="Disordered" evidence="1">
    <location>
        <begin position="45"/>
        <end position="80"/>
    </location>
</feature>
<gene>
    <name evidence="2" type="ORF">AUEXF2481DRAFT_36125</name>
</gene>
<dbReference type="InParanoid" id="A0A074YLW0"/>
<dbReference type="AlphaFoldDB" id="A0A074YLW0"/>
<evidence type="ECO:0000313" key="2">
    <source>
        <dbReference type="EMBL" id="KEQ98808.1"/>
    </source>
</evidence>
<proteinExistence type="predicted"/>
<evidence type="ECO:0000256" key="1">
    <source>
        <dbReference type="SAM" id="MobiDB-lite"/>
    </source>
</evidence>
<reference evidence="2 3" key="1">
    <citation type="journal article" date="2014" name="BMC Genomics">
        <title>Genome sequencing of four Aureobasidium pullulans varieties: biotechnological potential, stress tolerance, and description of new species.</title>
        <authorList>
            <person name="Gostin Ar C."/>
            <person name="Ohm R.A."/>
            <person name="Kogej T."/>
            <person name="Sonjak S."/>
            <person name="Turk M."/>
            <person name="Zajc J."/>
            <person name="Zalar P."/>
            <person name="Grube M."/>
            <person name="Sun H."/>
            <person name="Han J."/>
            <person name="Sharma A."/>
            <person name="Chiniquy J."/>
            <person name="Ngan C.Y."/>
            <person name="Lipzen A."/>
            <person name="Barry K."/>
            <person name="Grigoriev I.V."/>
            <person name="Gunde-Cimerman N."/>
        </authorList>
    </citation>
    <scope>NUCLEOTIDE SEQUENCE [LARGE SCALE GENOMIC DNA]</scope>
    <source>
        <strain evidence="2 3">EXF-2481</strain>
    </source>
</reference>
<dbReference type="RefSeq" id="XP_013347431.1">
    <property type="nucleotide sequence ID" value="XM_013491977.1"/>
</dbReference>
<keyword evidence="3" id="KW-1185">Reference proteome</keyword>
<name>A0A074YLW0_AURSE</name>
<sequence length="80" mass="9176">MGSATTIVVWAYSSLDAAPLERARDPKQMEIVNKRNCLSHHWRSRRRRVSTPLDSEEGWTSDPLSNVSPRCWCERSESTS</sequence>
<dbReference type="GeneID" id="25365490"/>
<dbReference type="Proteomes" id="UP000030641">
    <property type="component" value="Unassembled WGS sequence"/>
</dbReference>
<dbReference type="HOGENOM" id="CLU_2589341_0_0_1"/>
<organism evidence="2 3">
    <name type="scientific">Aureobasidium subglaciale (strain EXF-2481)</name>
    <name type="common">Aureobasidium pullulans var. subglaciale</name>
    <dbReference type="NCBI Taxonomy" id="1043005"/>
    <lineage>
        <taxon>Eukaryota</taxon>
        <taxon>Fungi</taxon>
        <taxon>Dikarya</taxon>
        <taxon>Ascomycota</taxon>
        <taxon>Pezizomycotina</taxon>
        <taxon>Dothideomycetes</taxon>
        <taxon>Dothideomycetidae</taxon>
        <taxon>Dothideales</taxon>
        <taxon>Saccotheciaceae</taxon>
        <taxon>Aureobasidium</taxon>
    </lineage>
</organism>
<evidence type="ECO:0000313" key="3">
    <source>
        <dbReference type="Proteomes" id="UP000030641"/>
    </source>
</evidence>
<protein>
    <submittedName>
        <fullName evidence="2">Uncharacterized protein</fullName>
    </submittedName>
</protein>
<dbReference type="EMBL" id="KL584751">
    <property type="protein sequence ID" value="KEQ98808.1"/>
    <property type="molecule type" value="Genomic_DNA"/>
</dbReference>